<reference evidence="2 3" key="1">
    <citation type="journal article" date="2008" name="Nature">
        <title>The genome of Laccaria bicolor provides insights into mycorrhizal symbiosis.</title>
        <authorList>
            <person name="Martin F."/>
            <person name="Aerts A."/>
            <person name="Ahren D."/>
            <person name="Brun A."/>
            <person name="Danchin E.G.J."/>
            <person name="Duchaussoy F."/>
            <person name="Gibon J."/>
            <person name="Kohler A."/>
            <person name="Lindquist E."/>
            <person name="Pereda V."/>
            <person name="Salamov A."/>
            <person name="Shapiro H.J."/>
            <person name="Wuyts J."/>
            <person name="Blaudez D."/>
            <person name="Buee M."/>
            <person name="Brokstein P."/>
            <person name="Canbaeck B."/>
            <person name="Cohen D."/>
            <person name="Courty P.E."/>
            <person name="Coutinho P.M."/>
            <person name="Delaruelle C."/>
            <person name="Detter J.C."/>
            <person name="Deveau A."/>
            <person name="DiFazio S."/>
            <person name="Duplessis S."/>
            <person name="Fraissinet-Tachet L."/>
            <person name="Lucic E."/>
            <person name="Frey-Klett P."/>
            <person name="Fourrey C."/>
            <person name="Feussner I."/>
            <person name="Gay G."/>
            <person name="Grimwood J."/>
            <person name="Hoegger P.J."/>
            <person name="Jain P."/>
            <person name="Kilaru S."/>
            <person name="Labbe J."/>
            <person name="Lin Y.C."/>
            <person name="Legue V."/>
            <person name="Le Tacon F."/>
            <person name="Marmeisse R."/>
            <person name="Melayah D."/>
            <person name="Montanini B."/>
            <person name="Muratet M."/>
            <person name="Nehls U."/>
            <person name="Niculita-Hirzel H."/>
            <person name="Oudot-Le Secq M.P."/>
            <person name="Peter M."/>
            <person name="Quesneville H."/>
            <person name="Rajashekar B."/>
            <person name="Reich M."/>
            <person name="Rouhier N."/>
            <person name="Schmutz J."/>
            <person name="Yin T."/>
            <person name="Chalot M."/>
            <person name="Henrissat B."/>
            <person name="Kuees U."/>
            <person name="Lucas S."/>
            <person name="Van de Peer Y."/>
            <person name="Podila G.K."/>
            <person name="Polle A."/>
            <person name="Pukkila P.J."/>
            <person name="Richardson P.M."/>
            <person name="Rouze P."/>
            <person name="Sanders I.R."/>
            <person name="Stajich J.E."/>
            <person name="Tunlid A."/>
            <person name="Tuskan G."/>
            <person name="Grigoriev I.V."/>
        </authorList>
    </citation>
    <scope>NUCLEOTIDE SEQUENCE [LARGE SCALE GENOMIC DNA]</scope>
    <source>
        <strain evidence="3">S238N-H82 / ATCC MYA-4686</strain>
    </source>
</reference>
<feature type="compositionally biased region" description="Polar residues" evidence="1">
    <location>
        <begin position="538"/>
        <end position="549"/>
    </location>
</feature>
<dbReference type="OrthoDB" id="10544938at2759"/>
<name>B0DDP2_LACBS</name>
<dbReference type="KEGG" id="lbc:LACBIDRAFT_328078"/>
<dbReference type="EMBL" id="DS547105">
    <property type="protein sequence ID" value="EDR07248.1"/>
    <property type="molecule type" value="Genomic_DNA"/>
</dbReference>
<feature type="region of interest" description="Disordered" evidence="1">
    <location>
        <begin position="531"/>
        <end position="568"/>
    </location>
</feature>
<evidence type="ECO:0000256" key="1">
    <source>
        <dbReference type="SAM" id="MobiDB-lite"/>
    </source>
</evidence>
<dbReference type="InParanoid" id="B0DDP2"/>
<dbReference type="GeneID" id="6077835"/>
<feature type="region of interest" description="Disordered" evidence="1">
    <location>
        <begin position="425"/>
        <end position="459"/>
    </location>
</feature>
<dbReference type="RefSeq" id="XP_001882179.1">
    <property type="nucleotide sequence ID" value="XM_001882144.1"/>
</dbReference>
<gene>
    <name evidence="2" type="ORF">LACBIDRAFT_328078</name>
</gene>
<dbReference type="AlphaFoldDB" id="B0DDP2"/>
<protein>
    <submittedName>
        <fullName evidence="2">Predicted protein</fullName>
    </submittedName>
</protein>
<feature type="compositionally biased region" description="Low complexity" evidence="1">
    <location>
        <begin position="223"/>
        <end position="236"/>
    </location>
</feature>
<dbReference type="Proteomes" id="UP000001194">
    <property type="component" value="Unassembled WGS sequence"/>
</dbReference>
<proteinExistence type="predicted"/>
<keyword evidence="3" id="KW-1185">Reference proteome</keyword>
<sequence length="568" mass="61680">MPSKVSVLEGAQNVRMEGGTINAVSGDMTINNSSRRTTNYDSFNAMNRSYNNAQNNHSVNDYSTRNTRNVYADTVNNFGYTQNVNTGENRGTINQQDFSGGPGISSWLMYAQMQREYDYQRGGGQDGQGSRPPMPFSHSGPPAGPPYQQQPHNYGYPYQPSAAYPPRGFPHGHPQYQSSAQYAAPREGYDDMREDDEDEGLNTRGPVPFSAASHPGTRSGLTASAPPSIASSNASAQGVTPSAWGSNNPFGASFVFDIFITRAFDDAPSPVKPSASSAQRGFKRPSAWDDILVDVLIAHHLMSSKASTVSVLEGAQNVRINGGSINAVSGNMTINDSSRRTTNYDSFNTTNRSYNNTQNDHSVNDFSNRTTRTFHAGTFNNFGNAQNVNTGKNYGTINQQDSSGGPGIPSWVHDMMYAQMQRDYDYQRGGGQGSRPPMPSAQSAPPAGPHYQQPPQNYGYPYQLPAATHPPRYFPPGLLQYQNSAHYAAPREPEEGFYDDLYEDDEEEGLIPRVPIPLSAAYHPAARSDLTASAPPTIASSHASAQGVTPSARKPNNPFRASVPGPRD</sequence>
<feature type="region of interest" description="Disordered" evidence="1">
    <location>
        <begin position="119"/>
        <end position="241"/>
    </location>
</feature>
<organism evidence="3">
    <name type="scientific">Laccaria bicolor (strain S238N-H82 / ATCC MYA-4686)</name>
    <name type="common">Bicoloured deceiver</name>
    <name type="synonym">Laccaria laccata var. bicolor</name>
    <dbReference type="NCBI Taxonomy" id="486041"/>
    <lineage>
        <taxon>Eukaryota</taxon>
        <taxon>Fungi</taxon>
        <taxon>Dikarya</taxon>
        <taxon>Basidiomycota</taxon>
        <taxon>Agaricomycotina</taxon>
        <taxon>Agaricomycetes</taxon>
        <taxon>Agaricomycetidae</taxon>
        <taxon>Agaricales</taxon>
        <taxon>Agaricineae</taxon>
        <taxon>Hydnangiaceae</taxon>
        <taxon>Laccaria</taxon>
    </lineage>
</organism>
<dbReference type="HOGENOM" id="CLU_479848_0_0_1"/>
<feature type="compositionally biased region" description="Low complexity" evidence="1">
    <location>
        <begin position="440"/>
        <end position="459"/>
    </location>
</feature>
<evidence type="ECO:0000313" key="3">
    <source>
        <dbReference type="Proteomes" id="UP000001194"/>
    </source>
</evidence>
<accession>B0DDP2</accession>
<evidence type="ECO:0000313" key="2">
    <source>
        <dbReference type="EMBL" id="EDR07248.1"/>
    </source>
</evidence>